<dbReference type="CDD" id="cd03808">
    <property type="entry name" value="GT4_CapM-like"/>
    <property type="match status" value="1"/>
</dbReference>
<dbReference type="InterPro" id="IPR001296">
    <property type="entry name" value="Glyco_trans_1"/>
</dbReference>
<name>A0A7X3JY52_9BACL</name>
<dbReference type="InterPro" id="IPR028098">
    <property type="entry name" value="Glyco_trans_4-like_N"/>
</dbReference>
<organism evidence="3 4">
    <name type="scientific">Paenibacillus lutrae</name>
    <dbReference type="NCBI Taxonomy" id="2078573"/>
    <lineage>
        <taxon>Bacteria</taxon>
        <taxon>Bacillati</taxon>
        <taxon>Bacillota</taxon>
        <taxon>Bacilli</taxon>
        <taxon>Bacillales</taxon>
        <taxon>Paenibacillaceae</taxon>
        <taxon>Paenibacillus</taxon>
    </lineage>
</organism>
<dbReference type="Pfam" id="PF00534">
    <property type="entry name" value="Glycos_transf_1"/>
    <property type="match status" value="1"/>
</dbReference>
<keyword evidence="3" id="KW-0808">Transferase</keyword>
<feature type="domain" description="Glycosyl transferase family 1" evidence="1">
    <location>
        <begin position="187"/>
        <end position="353"/>
    </location>
</feature>
<dbReference type="Pfam" id="PF13477">
    <property type="entry name" value="Glyco_trans_4_2"/>
    <property type="match status" value="1"/>
</dbReference>
<dbReference type="RefSeq" id="WP_157333108.1">
    <property type="nucleotide sequence ID" value="NZ_RHLK01000002.1"/>
</dbReference>
<evidence type="ECO:0000313" key="4">
    <source>
        <dbReference type="Proteomes" id="UP000490800"/>
    </source>
</evidence>
<evidence type="ECO:0000313" key="3">
    <source>
        <dbReference type="EMBL" id="MVO98686.1"/>
    </source>
</evidence>
<dbReference type="GO" id="GO:0016757">
    <property type="term" value="F:glycosyltransferase activity"/>
    <property type="evidence" value="ECO:0007669"/>
    <property type="project" value="InterPro"/>
</dbReference>
<dbReference type="Gene3D" id="3.40.50.2000">
    <property type="entry name" value="Glycogen Phosphorylase B"/>
    <property type="match status" value="2"/>
</dbReference>
<accession>A0A7X3JY52</accession>
<proteinExistence type="predicted"/>
<protein>
    <submittedName>
        <fullName evidence="3">Glycosyltransferase</fullName>
    </submittedName>
</protein>
<gene>
    <name evidence="3" type="ORF">EDM21_03990</name>
</gene>
<evidence type="ECO:0000259" key="2">
    <source>
        <dbReference type="Pfam" id="PF13477"/>
    </source>
</evidence>
<sequence>MRTVLFVTTVDTTVRAFLLPHIRYFLERGYHVEIATGVLDRNWLERQLPDVPLHAISFHRSIKSPDNLKAFLAIRKLLLTNKYDLIHVHTPIASFVTRLASIFTRSQVLYTAHGFHFNENGSFLGNFLFKWAEKLAGYRTDKLIVINTDDKNAASQIVPAHKISYIKGVGIDTELYKPAVDEGSRAAFKHELGIAPRTKVVTHIAEFNGNKRQIDVVEAVDCLKKSGVEDFIVLLVGNGSSLEEIQEIIRSKNLEDRIQCLGYRSDIAEVLSISDIGLLVSLREGLPRSIMEMMAMEIPVIATEIRGNRDLIRDGETGYLVPVKSPELLAQKMKELLVNEERRRLFGQNARERVLTEFALPRIITNMELVYKELGI</sequence>
<dbReference type="OrthoDB" id="9806653at2"/>
<comment type="caution">
    <text evidence="3">The sequence shown here is derived from an EMBL/GenBank/DDBJ whole genome shotgun (WGS) entry which is preliminary data.</text>
</comment>
<dbReference type="AlphaFoldDB" id="A0A7X3JY52"/>
<dbReference type="PANTHER" id="PTHR12526">
    <property type="entry name" value="GLYCOSYLTRANSFERASE"/>
    <property type="match status" value="1"/>
</dbReference>
<keyword evidence="4" id="KW-1185">Reference proteome</keyword>
<reference evidence="3 4" key="1">
    <citation type="journal article" date="2019" name="Microorganisms">
        <title>Paenibacillus lutrae sp. nov., A Chitinolytic Species Isolated from A River Otter in Castril Natural Park, Granada, Spain.</title>
        <authorList>
            <person name="Rodriguez M."/>
            <person name="Reina J.C."/>
            <person name="Bejar V."/>
            <person name="Llamas I."/>
        </authorList>
    </citation>
    <scope>NUCLEOTIDE SEQUENCE [LARGE SCALE GENOMIC DNA]</scope>
    <source>
        <strain evidence="3 4">N10</strain>
    </source>
</reference>
<dbReference type="PANTHER" id="PTHR12526:SF630">
    <property type="entry name" value="GLYCOSYLTRANSFERASE"/>
    <property type="match status" value="1"/>
</dbReference>
<dbReference type="Proteomes" id="UP000490800">
    <property type="component" value="Unassembled WGS sequence"/>
</dbReference>
<dbReference type="SUPFAM" id="SSF53756">
    <property type="entry name" value="UDP-Glycosyltransferase/glycogen phosphorylase"/>
    <property type="match status" value="1"/>
</dbReference>
<evidence type="ECO:0000259" key="1">
    <source>
        <dbReference type="Pfam" id="PF00534"/>
    </source>
</evidence>
<feature type="domain" description="Glycosyltransferase subfamily 4-like N-terminal" evidence="2">
    <location>
        <begin position="4"/>
        <end position="147"/>
    </location>
</feature>
<dbReference type="EMBL" id="RHLK01000002">
    <property type="protein sequence ID" value="MVO98686.1"/>
    <property type="molecule type" value="Genomic_DNA"/>
</dbReference>